<dbReference type="SUPFAM" id="SSF53098">
    <property type="entry name" value="Ribonuclease H-like"/>
    <property type="match status" value="1"/>
</dbReference>
<reference evidence="1" key="1">
    <citation type="submission" date="2005-01" db="EMBL/GenBank/DDBJ databases">
        <authorList>
            <person name="Han Z."/>
        </authorList>
    </citation>
    <scope>NUCLEOTIDE SEQUENCE</scope>
</reference>
<sequence>MAPLPLVRVGYGEFPFLSVGVDYFGPLTVKQGRSFQKRYGYVFTCLRIRVTTNLTTDSFIMALLRFIGSRGYPREIFSDNGTNLVGARREIENCLRD</sequence>
<dbReference type="PANTHER" id="PTHR47331">
    <property type="entry name" value="PHD-TYPE DOMAIN-CONTAINING PROTEIN"/>
    <property type="match status" value="1"/>
</dbReference>
<dbReference type="PANTHER" id="PTHR47331:SF1">
    <property type="entry name" value="GAG-LIKE PROTEIN"/>
    <property type="match status" value="1"/>
</dbReference>
<name>Q5BSZ2_SCHJA</name>
<dbReference type="GO" id="GO:0003676">
    <property type="term" value="F:nucleic acid binding"/>
    <property type="evidence" value="ECO:0007669"/>
    <property type="project" value="InterPro"/>
</dbReference>
<dbReference type="EMBL" id="AY915122">
    <property type="protein sequence ID" value="AAX30343.1"/>
    <property type="molecule type" value="mRNA"/>
</dbReference>
<protein>
    <submittedName>
        <fullName evidence="1">SJCHGC03043 protein</fullName>
    </submittedName>
</protein>
<dbReference type="AlphaFoldDB" id="Q5BSZ2"/>
<evidence type="ECO:0000313" key="1">
    <source>
        <dbReference type="EMBL" id="AAX30343.1"/>
    </source>
</evidence>
<dbReference type="InterPro" id="IPR012337">
    <property type="entry name" value="RNaseH-like_sf"/>
</dbReference>
<dbReference type="InterPro" id="IPR036397">
    <property type="entry name" value="RNaseH_sf"/>
</dbReference>
<dbReference type="Gene3D" id="3.30.420.10">
    <property type="entry name" value="Ribonuclease H-like superfamily/Ribonuclease H"/>
    <property type="match status" value="1"/>
</dbReference>
<proteinExistence type="evidence at transcript level"/>
<reference evidence="1" key="2">
    <citation type="journal article" date="2006" name="PLoS Pathog.">
        <title>New perspectives on host-parasite interplay by comparative transcriptomic and proteomic analyses of Schistosoma japonicum.</title>
        <authorList>
            <person name="Liu F."/>
            <person name="Lu J."/>
            <person name="Hu W."/>
            <person name="Wang S.Y."/>
            <person name="Cui S.J."/>
            <person name="Chi M."/>
            <person name="Yan Q."/>
            <person name="Wang X.R."/>
            <person name="Song H.D."/>
            <person name="Xu X.N."/>
            <person name="Wang J.J."/>
            <person name="Zhang X.L."/>
            <person name="Zhang X."/>
            <person name="Wang Z.Q."/>
            <person name="Xue C.L."/>
            <person name="Brindley P.J."/>
            <person name="McManus D.P."/>
            <person name="Yang P.Y."/>
            <person name="Feng Z."/>
            <person name="Chen Z."/>
            <person name="Han Z.G."/>
        </authorList>
    </citation>
    <scope>NUCLEOTIDE SEQUENCE</scope>
</reference>
<organism evidence="1">
    <name type="scientific">Schistosoma japonicum</name>
    <name type="common">Blood fluke</name>
    <dbReference type="NCBI Taxonomy" id="6182"/>
    <lineage>
        <taxon>Eukaryota</taxon>
        <taxon>Metazoa</taxon>
        <taxon>Spiralia</taxon>
        <taxon>Lophotrochozoa</taxon>
        <taxon>Platyhelminthes</taxon>
        <taxon>Trematoda</taxon>
        <taxon>Digenea</taxon>
        <taxon>Strigeidida</taxon>
        <taxon>Schistosomatoidea</taxon>
        <taxon>Schistosomatidae</taxon>
        <taxon>Schistosoma</taxon>
    </lineage>
</organism>
<accession>Q5BSZ2</accession>